<feature type="compositionally biased region" description="Polar residues" evidence="1">
    <location>
        <begin position="214"/>
        <end position="228"/>
    </location>
</feature>
<gene>
    <name evidence="3" type="ORF">Mal64_32490</name>
</gene>
<dbReference type="InterPro" id="IPR011990">
    <property type="entry name" value="TPR-like_helical_dom_sf"/>
</dbReference>
<sequence>MPTPRRTKRRSHWAAYLWPGLAHLWHSGAWAGLALAVGFGVLLNLLIISTWVWPAWLEPRLKLGCGLIVGLLWVAALWETRGELRRVAQRREAEESGVPTPEDTRQVARQAELDDLLCESQKRYLRGDWLAALSAVDRLLHADRHDVEAQLLRASVLRRVGRDEEAKRQLQHTSRFDDAQQWAFEIGRELERLEESTSDPQEIESSAGPALATDETSIETPETVQLTTETRHQLRIVGAEPAPRKEPPPRGAEAA</sequence>
<keyword evidence="2" id="KW-1133">Transmembrane helix</keyword>
<evidence type="ECO:0000313" key="4">
    <source>
        <dbReference type="Proteomes" id="UP000315440"/>
    </source>
</evidence>
<name>A0A5C5ZKL4_9BACT</name>
<organism evidence="3 4">
    <name type="scientific">Pseudobythopirellula maris</name>
    <dbReference type="NCBI Taxonomy" id="2527991"/>
    <lineage>
        <taxon>Bacteria</taxon>
        <taxon>Pseudomonadati</taxon>
        <taxon>Planctomycetota</taxon>
        <taxon>Planctomycetia</taxon>
        <taxon>Pirellulales</taxon>
        <taxon>Lacipirellulaceae</taxon>
        <taxon>Pseudobythopirellula</taxon>
    </lineage>
</organism>
<keyword evidence="4" id="KW-1185">Reference proteome</keyword>
<dbReference type="OrthoDB" id="266806at2"/>
<dbReference type="EMBL" id="SJPQ01000003">
    <property type="protein sequence ID" value="TWT87706.1"/>
    <property type="molecule type" value="Genomic_DNA"/>
</dbReference>
<feature type="transmembrane region" description="Helical" evidence="2">
    <location>
        <begin position="30"/>
        <end position="53"/>
    </location>
</feature>
<comment type="caution">
    <text evidence="3">The sequence shown here is derived from an EMBL/GenBank/DDBJ whole genome shotgun (WGS) entry which is preliminary data.</text>
</comment>
<dbReference type="Gene3D" id="1.25.40.10">
    <property type="entry name" value="Tetratricopeptide repeat domain"/>
    <property type="match status" value="1"/>
</dbReference>
<dbReference type="Proteomes" id="UP000315440">
    <property type="component" value="Unassembled WGS sequence"/>
</dbReference>
<feature type="region of interest" description="Disordered" evidence="1">
    <location>
        <begin position="193"/>
        <end position="255"/>
    </location>
</feature>
<dbReference type="RefSeq" id="WP_146402082.1">
    <property type="nucleotide sequence ID" value="NZ_SJPQ01000003.1"/>
</dbReference>
<evidence type="ECO:0000313" key="3">
    <source>
        <dbReference type="EMBL" id="TWT87706.1"/>
    </source>
</evidence>
<accession>A0A5C5ZKL4</accession>
<protein>
    <recommendedName>
        <fullName evidence="5">Tetratricopeptide repeat protein</fullName>
    </recommendedName>
</protein>
<evidence type="ECO:0000256" key="1">
    <source>
        <dbReference type="SAM" id="MobiDB-lite"/>
    </source>
</evidence>
<keyword evidence="2" id="KW-0472">Membrane</keyword>
<reference evidence="3 4" key="1">
    <citation type="submission" date="2019-02" db="EMBL/GenBank/DDBJ databases">
        <title>Deep-cultivation of Planctomycetes and their phenomic and genomic characterization uncovers novel biology.</title>
        <authorList>
            <person name="Wiegand S."/>
            <person name="Jogler M."/>
            <person name="Boedeker C."/>
            <person name="Pinto D."/>
            <person name="Vollmers J."/>
            <person name="Rivas-Marin E."/>
            <person name="Kohn T."/>
            <person name="Peeters S.H."/>
            <person name="Heuer A."/>
            <person name="Rast P."/>
            <person name="Oberbeckmann S."/>
            <person name="Bunk B."/>
            <person name="Jeske O."/>
            <person name="Meyerdierks A."/>
            <person name="Storesund J.E."/>
            <person name="Kallscheuer N."/>
            <person name="Luecker S."/>
            <person name="Lage O.M."/>
            <person name="Pohl T."/>
            <person name="Merkel B.J."/>
            <person name="Hornburger P."/>
            <person name="Mueller R.-W."/>
            <person name="Bruemmer F."/>
            <person name="Labrenz M."/>
            <person name="Spormann A.M."/>
            <person name="Op Den Camp H."/>
            <person name="Overmann J."/>
            <person name="Amann R."/>
            <person name="Jetten M.S.M."/>
            <person name="Mascher T."/>
            <person name="Medema M.H."/>
            <person name="Devos D.P."/>
            <person name="Kaster A.-K."/>
            <person name="Ovreas L."/>
            <person name="Rohde M."/>
            <person name="Galperin M.Y."/>
            <person name="Jogler C."/>
        </authorList>
    </citation>
    <scope>NUCLEOTIDE SEQUENCE [LARGE SCALE GENOMIC DNA]</scope>
    <source>
        <strain evidence="3 4">Mal64</strain>
    </source>
</reference>
<dbReference type="AlphaFoldDB" id="A0A5C5ZKL4"/>
<evidence type="ECO:0008006" key="5">
    <source>
        <dbReference type="Google" id="ProtNLM"/>
    </source>
</evidence>
<keyword evidence="2" id="KW-0812">Transmembrane</keyword>
<evidence type="ECO:0000256" key="2">
    <source>
        <dbReference type="SAM" id="Phobius"/>
    </source>
</evidence>
<proteinExistence type="predicted"/>